<evidence type="ECO:0000313" key="3">
    <source>
        <dbReference type="EMBL" id="CAE7446185.1"/>
    </source>
</evidence>
<dbReference type="SUPFAM" id="SSF56317">
    <property type="entry name" value="Carbon-nitrogen hydrolase"/>
    <property type="match status" value="1"/>
</dbReference>
<feature type="domain" description="CN hydrolase" evidence="2">
    <location>
        <begin position="3"/>
        <end position="255"/>
    </location>
</feature>
<dbReference type="Pfam" id="PF00795">
    <property type="entry name" value="CN_hydrolase"/>
    <property type="match status" value="1"/>
</dbReference>
<feature type="region of interest" description="Disordered" evidence="1">
    <location>
        <begin position="270"/>
        <end position="331"/>
    </location>
</feature>
<dbReference type="InterPro" id="IPR036526">
    <property type="entry name" value="C-N_Hydrolase_sf"/>
</dbReference>
<feature type="compositionally biased region" description="Gly residues" evidence="1">
    <location>
        <begin position="289"/>
        <end position="299"/>
    </location>
</feature>
<accession>A0A812RNZ7</accession>
<proteinExistence type="predicted"/>
<keyword evidence="4" id="KW-1185">Reference proteome</keyword>
<gene>
    <name evidence="3" type="primary">Nit2</name>
    <name evidence="3" type="ORF">SNEC2469_LOCUS12302</name>
</gene>
<dbReference type="Gene3D" id="3.60.110.10">
    <property type="entry name" value="Carbon-nitrogen hydrolase"/>
    <property type="match status" value="1"/>
</dbReference>
<dbReference type="InterPro" id="IPR003010">
    <property type="entry name" value="C-N_Hydrolase"/>
</dbReference>
<sequence length="331" mass="36455">MALKVALVQLEQSPVEGPEDKAKAAQRAADLLRSAPEADIYVLPELAPVGYNDAVFRNLQLLAEEELCEPGTCRHALAEVAKERRCFICYGVPGKQGESDFNIRQVVLDDTGSVVACYNKCHLADFGDGAESKYFKPGGRLCYFDCRGFRIGLLICADMRFSELCRELAVGRGCEILLQPAAFARDVSYASWQSFVECRALENQVYWAGVNYAGSYFGGSMWCPPWVDGSDKVVSRMGIEEQITVHEATKEELASTRESFRFLRQRKDRAAYGPGSSKRLYPHGAGLHAPGGGQVGQAGPGSSREDRRGWEEEPLRDPVRADAPLSEESVL</sequence>
<feature type="compositionally biased region" description="Basic and acidic residues" evidence="1">
    <location>
        <begin position="303"/>
        <end position="320"/>
    </location>
</feature>
<evidence type="ECO:0000313" key="4">
    <source>
        <dbReference type="Proteomes" id="UP000601435"/>
    </source>
</evidence>
<dbReference type="EMBL" id="CAJNJA010019487">
    <property type="protein sequence ID" value="CAE7446185.1"/>
    <property type="molecule type" value="Genomic_DNA"/>
</dbReference>
<organism evidence="3 4">
    <name type="scientific">Symbiodinium necroappetens</name>
    <dbReference type="NCBI Taxonomy" id="1628268"/>
    <lineage>
        <taxon>Eukaryota</taxon>
        <taxon>Sar</taxon>
        <taxon>Alveolata</taxon>
        <taxon>Dinophyceae</taxon>
        <taxon>Suessiales</taxon>
        <taxon>Symbiodiniaceae</taxon>
        <taxon>Symbiodinium</taxon>
    </lineage>
</organism>
<protein>
    <submittedName>
        <fullName evidence="3">Nit2 protein</fullName>
    </submittedName>
</protein>
<dbReference type="PANTHER" id="PTHR23088:SF27">
    <property type="entry name" value="DEAMINATED GLUTATHIONE AMIDASE"/>
    <property type="match status" value="1"/>
</dbReference>
<evidence type="ECO:0000256" key="1">
    <source>
        <dbReference type="SAM" id="MobiDB-lite"/>
    </source>
</evidence>
<dbReference type="CDD" id="cd07197">
    <property type="entry name" value="nitrilase"/>
    <property type="match status" value="1"/>
</dbReference>
<dbReference type="Proteomes" id="UP000601435">
    <property type="component" value="Unassembled WGS sequence"/>
</dbReference>
<dbReference type="AlphaFoldDB" id="A0A812RNZ7"/>
<comment type="caution">
    <text evidence="3">The sequence shown here is derived from an EMBL/GenBank/DDBJ whole genome shotgun (WGS) entry which is preliminary data.</text>
</comment>
<dbReference type="OrthoDB" id="43633at2759"/>
<evidence type="ECO:0000259" key="2">
    <source>
        <dbReference type="PROSITE" id="PS50263"/>
    </source>
</evidence>
<name>A0A812RNZ7_9DINO</name>
<dbReference type="PANTHER" id="PTHR23088">
    <property type="entry name" value="NITRILASE-RELATED"/>
    <property type="match status" value="1"/>
</dbReference>
<reference evidence="3" key="1">
    <citation type="submission" date="2021-02" db="EMBL/GenBank/DDBJ databases">
        <authorList>
            <person name="Dougan E. K."/>
            <person name="Rhodes N."/>
            <person name="Thang M."/>
            <person name="Chan C."/>
        </authorList>
    </citation>
    <scope>NUCLEOTIDE SEQUENCE</scope>
</reference>
<dbReference type="PROSITE" id="PS50263">
    <property type="entry name" value="CN_HYDROLASE"/>
    <property type="match status" value="1"/>
</dbReference>